<keyword evidence="3" id="KW-1185">Reference proteome</keyword>
<dbReference type="AlphaFoldDB" id="A0A0E0AZX4"/>
<feature type="compositionally biased region" description="Basic and acidic residues" evidence="1">
    <location>
        <begin position="39"/>
        <end position="60"/>
    </location>
</feature>
<dbReference type="EnsemblPlants" id="OGLUM09G02100.1">
    <property type="protein sequence ID" value="OGLUM09G02100.1"/>
    <property type="gene ID" value="OGLUM09G02100"/>
</dbReference>
<dbReference type="Gramene" id="OGLUM09G02100.1">
    <property type="protein sequence ID" value="OGLUM09G02100.1"/>
    <property type="gene ID" value="OGLUM09G02100"/>
</dbReference>
<sequence length="158" mass="17150">MCDAQEHVWPPALSPIGHRGAGAHPSPSSLLLGQKKREKREEDDGRKKKEKKKEKGKERLTGGPLHTTKKPPVETLRLPWGCLRSIGPDVEPLVVKTGKTKPKVKVLLLAPYASTRITVGVSLFARPPQHTAQLALRLCVILAASPPLTVVGVTLPPH</sequence>
<accession>A0A0E0AZX4</accession>
<protein>
    <submittedName>
        <fullName evidence="2">Uncharacterized protein</fullName>
    </submittedName>
</protein>
<evidence type="ECO:0000313" key="3">
    <source>
        <dbReference type="Proteomes" id="UP000026961"/>
    </source>
</evidence>
<dbReference type="Proteomes" id="UP000026961">
    <property type="component" value="Chromosome 9"/>
</dbReference>
<organism evidence="2">
    <name type="scientific">Oryza glumipatula</name>
    <dbReference type="NCBI Taxonomy" id="40148"/>
    <lineage>
        <taxon>Eukaryota</taxon>
        <taxon>Viridiplantae</taxon>
        <taxon>Streptophyta</taxon>
        <taxon>Embryophyta</taxon>
        <taxon>Tracheophyta</taxon>
        <taxon>Spermatophyta</taxon>
        <taxon>Magnoliopsida</taxon>
        <taxon>Liliopsida</taxon>
        <taxon>Poales</taxon>
        <taxon>Poaceae</taxon>
        <taxon>BOP clade</taxon>
        <taxon>Oryzoideae</taxon>
        <taxon>Oryzeae</taxon>
        <taxon>Oryzinae</taxon>
        <taxon>Oryza</taxon>
    </lineage>
</organism>
<name>A0A0E0AZX4_9ORYZ</name>
<proteinExistence type="predicted"/>
<reference evidence="2" key="1">
    <citation type="submission" date="2015-04" db="UniProtKB">
        <authorList>
            <consortium name="EnsemblPlants"/>
        </authorList>
    </citation>
    <scope>IDENTIFICATION</scope>
</reference>
<evidence type="ECO:0000313" key="2">
    <source>
        <dbReference type="EnsemblPlants" id="OGLUM09G02100.1"/>
    </source>
</evidence>
<feature type="region of interest" description="Disordered" evidence="1">
    <location>
        <begin position="1"/>
        <end position="72"/>
    </location>
</feature>
<evidence type="ECO:0000256" key="1">
    <source>
        <dbReference type="SAM" id="MobiDB-lite"/>
    </source>
</evidence>
<reference evidence="2" key="2">
    <citation type="submission" date="2018-05" db="EMBL/GenBank/DDBJ databases">
        <title>OgluRS3 (Oryza glumaepatula Reference Sequence Version 3).</title>
        <authorList>
            <person name="Zhang J."/>
            <person name="Kudrna D."/>
            <person name="Lee S."/>
            <person name="Talag J."/>
            <person name="Welchert J."/>
            <person name="Wing R.A."/>
        </authorList>
    </citation>
    <scope>NUCLEOTIDE SEQUENCE [LARGE SCALE GENOMIC DNA]</scope>
</reference>
<dbReference type="HOGENOM" id="CLU_115583_0_0_1"/>